<dbReference type="EMBL" id="CP028901">
    <property type="protein sequence ID" value="AWB35204.1"/>
    <property type="molecule type" value="Genomic_DNA"/>
</dbReference>
<dbReference type="KEGG" id="boz:DBV39_17320"/>
<dbReference type="RefSeq" id="WP_108622614.1">
    <property type="nucleotide sequence ID" value="NZ_CP028901.1"/>
</dbReference>
<dbReference type="Pfam" id="PF13826">
    <property type="entry name" value="Monooxy_af470-like"/>
    <property type="match status" value="1"/>
</dbReference>
<name>A0A2R4XN61_9BURK</name>
<sequence length="167" mass="19231">MDRVTVDLSAYPDLVMMTLGMRVNTLSGLPTLFRFGPWISQAIKDKPDGLLCHETVLYSLFPPHLGIRQYWRDFESLEAWARTEPHKTWWKTFLKNPKGTGFWHEACFMRGGMEAVYVNVPERFGMRAFAPEIPARGAMFSSRQRAGRAAEKTVESVIPESELYRQD</sequence>
<evidence type="ECO:0000313" key="1">
    <source>
        <dbReference type="EMBL" id="AWB35204.1"/>
    </source>
</evidence>
<dbReference type="Proteomes" id="UP000244571">
    <property type="component" value="Chromosome"/>
</dbReference>
<evidence type="ECO:0000313" key="2">
    <source>
        <dbReference type="Proteomes" id="UP000244571"/>
    </source>
</evidence>
<organism evidence="1 2">
    <name type="scientific">Orrella marina</name>
    <dbReference type="NCBI Taxonomy" id="2163011"/>
    <lineage>
        <taxon>Bacteria</taxon>
        <taxon>Pseudomonadati</taxon>
        <taxon>Pseudomonadota</taxon>
        <taxon>Betaproteobacteria</taxon>
        <taxon>Burkholderiales</taxon>
        <taxon>Alcaligenaceae</taxon>
        <taxon>Orrella</taxon>
    </lineage>
</organism>
<dbReference type="OrthoDB" id="7566033at2"/>
<dbReference type="AlphaFoldDB" id="A0A2R4XN61"/>
<keyword evidence="2" id="KW-1185">Reference proteome</keyword>
<accession>A0A2R4XN61</accession>
<protein>
    <submittedName>
        <fullName evidence="1">DUF4188 domain-containing protein</fullName>
    </submittedName>
</protein>
<proteinExistence type="predicted"/>
<reference evidence="1 2" key="1">
    <citation type="submission" date="2018-04" db="EMBL/GenBank/DDBJ databases">
        <title>Bordetella sp. HZ20 isolated from seawater.</title>
        <authorList>
            <person name="Sun C."/>
        </authorList>
    </citation>
    <scope>NUCLEOTIDE SEQUENCE [LARGE SCALE GENOMIC DNA]</scope>
    <source>
        <strain evidence="1 2">HZ20</strain>
    </source>
</reference>
<gene>
    <name evidence="1" type="ORF">DBV39_17320</name>
</gene>
<dbReference type="InterPro" id="IPR025444">
    <property type="entry name" value="Monooxy_af470"/>
</dbReference>